<sequence>MINLTTGVAPLLAEQYADMLSLDYRRRSGLLHSYHHNTDDLIKWDKRLHTYISGLLYLKNEAASYFETQLDSPLSRGDVFAMGVFAFHSGNIQLLEGCLGLMQAIPHLLSVINPLIAWAPVKSSLWELTFTNPLFRVISTYQKNGLPQAPALTDIEISKLEDLPVAIPGLIYALHQQRDPDYFSLVERLLNSPDVQISLEAIQTLLVRNLPYQGISIEALLFRLIQCNNDNIRERAVQLYLLNTGYSPTRCIDILSQKSSDKRLYLSALGISGMPENIPILSEYLESPDYARLSAASIVMITGKSPEQAGWNKLSPLPVYSSHLTQDDTIPENEDDENLSWADKSAFDQWWEENSCNFEKSYFYTGGYPATVAGQQSVLQRGLLALHPLAIARLQYLKQEVSTLPMPSFLHIS</sequence>
<dbReference type="EMBL" id="RAHH01000014">
    <property type="protein sequence ID" value="RJT43514.1"/>
    <property type="molecule type" value="Genomic_DNA"/>
</dbReference>
<dbReference type="Proteomes" id="UP000284908">
    <property type="component" value="Unassembled WGS sequence"/>
</dbReference>
<dbReference type="Gene3D" id="1.25.10.10">
    <property type="entry name" value="Leucine-rich Repeat Variant"/>
    <property type="match status" value="1"/>
</dbReference>
<name>A0A419N854_9GAMM</name>
<organism evidence="1 2">
    <name type="scientific">Rahnella woolbedingensis</name>
    <dbReference type="NCBI Taxonomy" id="1510574"/>
    <lineage>
        <taxon>Bacteria</taxon>
        <taxon>Pseudomonadati</taxon>
        <taxon>Pseudomonadota</taxon>
        <taxon>Gammaproteobacteria</taxon>
        <taxon>Enterobacterales</taxon>
        <taxon>Yersiniaceae</taxon>
        <taxon>Rahnella</taxon>
    </lineage>
</organism>
<dbReference type="OrthoDB" id="6636037at2"/>
<dbReference type="InterPro" id="IPR011989">
    <property type="entry name" value="ARM-like"/>
</dbReference>
<accession>A0A419N854</accession>
<proteinExistence type="predicted"/>
<dbReference type="AlphaFoldDB" id="A0A419N854"/>
<evidence type="ECO:0000313" key="1">
    <source>
        <dbReference type="EMBL" id="RJT43514.1"/>
    </source>
</evidence>
<evidence type="ECO:0000313" key="2">
    <source>
        <dbReference type="Proteomes" id="UP000284908"/>
    </source>
</evidence>
<gene>
    <name evidence="1" type="ORF">D6C13_13065</name>
</gene>
<comment type="caution">
    <text evidence="1">The sequence shown here is derived from an EMBL/GenBank/DDBJ whole genome shotgun (WGS) entry which is preliminary data.</text>
</comment>
<reference evidence="1 2" key="1">
    <citation type="submission" date="2018-09" db="EMBL/GenBank/DDBJ databases">
        <authorList>
            <person name="Le Fleche-Mateos A."/>
        </authorList>
    </citation>
    <scope>NUCLEOTIDE SEQUENCE [LARGE SCALE GENOMIC DNA]</scope>
    <source>
        <strain evidence="1 2">DSM 27399</strain>
    </source>
</reference>
<dbReference type="RefSeq" id="WP_120133171.1">
    <property type="nucleotide sequence ID" value="NZ_RAHH01000014.1"/>
</dbReference>
<keyword evidence="2" id="KW-1185">Reference proteome</keyword>
<protein>
    <submittedName>
        <fullName evidence="1">Uncharacterized protein</fullName>
    </submittedName>
</protein>